<name>A0A1B8GQ47_9PEZI</name>
<evidence type="ECO:0000256" key="1">
    <source>
        <dbReference type="SAM" id="MobiDB-lite"/>
    </source>
</evidence>
<accession>A0A1B8GQ47</accession>
<gene>
    <name evidence="2" type="ORF">VE01_03979</name>
</gene>
<dbReference type="OrthoDB" id="5376498at2759"/>
<dbReference type="EMBL" id="KV460219">
    <property type="protein sequence ID" value="OBT97951.1"/>
    <property type="molecule type" value="Genomic_DNA"/>
</dbReference>
<feature type="compositionally biased region" description="Acidic residues" evidence="1">
    <location>
        <begin position="164"/>
        <end position="184"/>
    </location>
</feature>
<proteinExistence type="predicted"/>
<evidence type="ECO:0000313" key="2">
    <source>
        <dbReference type="EMBL" id="OBT97951.1"/>
    </source>
</evidence>
<dbReference type="GeneID" id="28837365"/>
<feature type="compositionally biased region" description="Acidic residues" evidence="1">
    <location>
        <begin position="75"/>
        <end position="87"/>
    </location>
</feature>
<feature type="region of interest" description="Disordered" evidence="1">
    <location>
        <begin position="54"/>
        <end position="87"/>
    </location>
</feature>
<protein>
    <submittedName>
        <fullName evidence="2">Uncharacterized protein</fullName>
    </submittedName>
</protein>
<dbReference type="Proteomes" id="UP000091956">
    <property type="component" value="Unassembled WGS sequence"/>
</dbReference>
<dbReference type="STRING" id="342668.A0A1B8GQ47"/>
<reference evidence="2 3" key="1">
    <citation type="submission" date="2016-03" db="EMBL/GenBank/DDBJ databases">
        <title>Comparative genomics of Pseudogymnoascus destructans, the fungus causing white-nose syndrome of bats.</title>
        <authorList>
            <person name="Palmer J.M."/>
            <person name="Drees K.P."/>
            <person name="Foster J.T."/>
            <person name="Lindner D.L."/>
        </authorList>
    </citation>
    <scope>NUCLEOTIDE SEQUENCE [LARGE SCALE GENOMIC DNA]</scope>
    <source>
        <strain evidence="2 3">UAMH 10579</strain>
    </source>
</reference>
<feature type="region of interest" description="Disordered" evidence="1">
    <location>
        <begin position="159"/>
        <end position="198"/>
    </location>
</feature>
<dbReference type="RefSeq" id="XP_018131684.1">
    <property type="nucleotide sequence ID" value="XM_018273458.2"/>
</dbReference>
<evidence type="ECO:0000313" key="3">
    <source>
        <dbReference type="Proteomes" id="UP000091956"/>
    </source>
</evidence>
<organism evidence="2 3">
    <name type="scientific">Pseudogymnoascus verrucosus</name>
    <dbReference type="NCBI Taxonomy" id="342668"/>
    <lineage>
        <taxon>Eukaryota</taxon>
        <taxon>Fungi</taxon>
        <taxon>Dikarya</taxon>
        <taxon>Ascomycota</taxon>
        <taxon>Pezizomycotina</taxon>
        <taxon>Leotiomycetes</taxon>
        <taxon>Thelebolales</taxon>
        <taxon>Thelebolaceae</taxon>
        <taxon>Pseudogymnoascus</taxon>
    </lineage>
</organism>
<reference evidence="3" key="2">
    <citation type="journal article" date="2018" name="Nat. Commun.">
        <title>Extreme sensitivity to ultraviolet light in the fungal pathogen causing white-nose syndrome of bats.</title>
        <authorList>
            <person name="Palmer J.M."/>
            <person name="Drees K.P."/>
            <person name="Foster J.T."/>
            <person name="Lindner D.L."/>
        </authorList>
    </citation>
    <scope>NUCLEOTIDE SEQUENCE [LARGE SCALE GENOMIC DNA]</scope>
    <source>
        <strain evidence="3">UAMH 10579</strain>
    </source>
</reference>
<sequence length="198" mass="21432">MPPKKPTPPSTYLRLKHARTTILLLASPITPLSTLVADLLSALQERYPHGLPILTTTTRRDPVTSRAAGVSGTGDAEDEDEDGEGDDEMEVVVVETLTPLPKSVEEIELAVPNDAYDPAAGWREIDWAEEGGEGMKGVGVAEGGVVAFRVRGEEGWGVEWPRYDEEEEEVEEGEGMEMEEEGGGEMEVVVGKGKGREE</sequence>
<keyword evidence="3" id="KW-1185">Reference proteome</keyword>
<dbReference type="AlphaFoldDB" id="A0A1B8GQ47"/>